<organism evidence="2 3">
    <name type="scientific">Colletotrichum nymphaeae SA-01</name>
    <dbReference type="NCBI Taxonomy" id="1460502"/>
    <lineage>
        <taxon>Eukaryota</taxon>
        <taxon>Fungi</taxon>
        <taxon>Dikarya</taxon>
        <taxon>Ascomycota</taxon>
        <taxon>Pezizomycotina</taxon>
        <taxon>Sordariomycetes</taxon>
        <taxon>Hypocreomycetidae</taxon>
        <taxon>Glomerellales</taxon>
        <taxon>Glomerellaceae</taxon>
        <taxon>Colletotrichum</taxon>
        <taxon>Colletotrichum acutatum species complex</taxon>
    </lineage>
</organism>
<feature type="region of interest" description="Disordered" evidence="1">
    <location>
        <begin position="1"/>
        <end position="23"/>
    </location>
</feature>
<accession>A0A135SBW5</accession>
<evidence type="ECO:0000313" key="2">
    <source>
        <dbReference type="EMBL" id="KXH33399.1"/>
    </source>
</evidence>
<dbReference type="AlphaFoldDB" id="A0A135SBW5"/>
<reference evidence="2 3" key="1">
    <citation type="submission" date="2014-02" db="EMBL/GenBank/DDBJ databases">
        <title>The genome sequence of Colletotrichum nymphaeae SA-01.</title>
        <authorList>
            <person name="Baroncelli R."/>
            <person name="Thon M.R."/>
        </authorList>
    </citation>
    <scope>NUCLEOTIDE SEQUENCE [LARGE SCALE GENOMIC DNA]</scope>
    <source>
        <strain evidence="2 3">SA-01</strain>
    </source>
</reference>
<proteinExistence type="predicted"/>
<name>A0A135SBW5_9PEZI</name>
<keyword evidence="3" id="KW-1185">Reference proteome</keyword>
<evidence type="ECO:0000313" key="3">
    <source>
        <dbReference type="Proteomes" id="UP000070054"/>
    </source>
</evidence>
<protein>
    <submittedName>
        <fullName evidence="2">Uncharacterized protein</fullName>
    </submittedName>
</protein>
<comment type="caution">
    <text evidence="2">The sequence shown here is derived from an EMBL/GenBank/DDBJ whole genome shotgun (WGS) entry which is preliminary data.</text>
</comment>
<feature type="compositionally biased region" description="Basic and acidic residues" evidence="1">
    <location>
        <begin position="1"/>
        <end position="10"/>
    </location>
</feature>
<dbReference type="EMBL" id="JEMN01001565">
    <property type="protein sequence ID" value="KXH33399.1"/>
    <property type="molecule type" value="Genomic_DNA"/>
</dbReference>
<gene>
    <name evidence="2" type="ORF">CNYM01_06435</name>
</gene>
<sequence>MVSPKDEECRGVAPQSAAQYTPR</sequence>
<evidence type="ECO:0000256" key="1">
    <source>
        <dbReference type="SAM" id="MobiDB-lite"/>
    </source>
</evidence>
<dbReference type="Proteomes" id="UP000070054">
    <property type="component" value="Unassembled WGS sequence"/>
</dbReference>